<evidence type="ECO:0000256" key="6">
    <source>
        <dbReference type="ARBA" id="ARBA00047942"/>
    </source>
</evidence>
<dbReference type="InterPro" id="IPR012327">
    <property type="entry name" value="MeTrfase_D12"/>
</dbReference>
<protein>
    <recommendedName>
        <fullName evidence="2">site-specific DNA-methyltransferase (adenine-specific)</fullName>
        <ecNumber evidence="2">2.1.1.72</ecNumber>
    </recommendedName>
</protein>
<keyword evidence="8" id="KW-1185">Reference proteome</keyword>
<dbReference type="InterPro" id="IPR023095">
    <property type="entry name" value="Ade_MeTrfase_dom_2"/>
</dbReference>
<dbReference type="Pfam" id="PF02086">
    <property type="entry name" value="MethyltransfD12"/>
    <property type="match status" value="1"/>
</dbReference>
<name>A0ABY7NJ10_9SPHN</name>
<comment type="catalytic activity">
    <reaction evidence="6">
        <text>a 2'-deoxyadenosine in DNA + S-adenosyl-L-methionine = an N(6)-methyl-2'-deoxyadenosine in DNA + S-adenosyl-L-homocysteine + H(+)</text>
        <dbReference type="Rhea" id="RHEA:15197"/>
        <dbReference type="Rhea" id="RHEA-COMP:12418"/>
        <dbReference type="Rhea" id="RHEA-COMP:12419"/>
        <dbReference type="ChEBI" id="CHEBI:15378"/>
        <dbReference type="ChEBI" id="CHEBI:57856"/>
        <dbReference type="ChEBI" id="CHEBI:59789"/>
        <dbReference type="ChEBI" id="CHEBI:90615"/>
        <dbReference type="ChEBI" id="CHEBI:90616"/>
        <dbReference type="EC" id="2.1.1.72"/>
    </reaction>
</comment>
<dbReference type="InterPro" id="IPR012263">
    <property type="entry name" value="M_m6A_EcoRV"/>
</dbReference>
<accession>A0ABY7NJ10</accession>
<dbReference type="RefSeq" id="WP_270075625.1">
    <property type="nucleotide sequence ID" value="NZ_CP115174.1"/>
</dbReference>
<reference evidence="7 8" key="1">
    <citation type="submission" date="2022-12" db="EMBL/GenBank/DDBJ databases">
        <title>Sphingomonas abieness sp. nov., an endophytic bacterium isolated from Abies koreana.</title>
        <authorList>
            <person name="Jiang L."/>
            <person name="Lee J."/>
        </authorList>
    </citation>
    <scope>NUCLEOTIDE SEQUENCE [LARGE SCALE GENOMIC DNA]</scope>
    <source>
        <strain evidence="8">PAMB 00755</strain>
    </source>
</reference>
<keyword evidence="3 7" id="KW-0489">Methyltransferase</keyword>
<evidence type="ECO:0000256" key="4">
    <source>
        <dbReference type="ARBA" id="ARBA00022679"/>
    </source>
</evidence>
<evidence type="ECO:0000313" key="8">
    <source>
        <dbReference type="Proteomes" id="UP001210865"/>
    </source>
</evidence>
<sequence>MESLTPVQPTRPAAGYLGGKRNLARRICALIEAVPHAGYYEPFVGMGGIFLRRRSRPRAEAINDISGDVATFFRVLQEHYPYFIDMLRWRVTSRAEFQRLMALPADRLTDLQRAARFLYLQRLAFGGKVEGRSFGVDARNPGRFDVGRLEPMLAEIHERLAGVVIERLPYGDFIRRYDHAGALFYLDPPYWDSETDYGAGVFERGDFERLAEQLAGLRGRFILSINDTPGAREVFARFAIDAVETTWSLSTASAGGAKRAGELIVTSRV</sequence>
<evidence type="ECO:0000256" key="3">
    <source>
        <dbReference type="ARBA" id="ARBA00022603"/>
    </source>
</evidence>
<dbReference type="Proteomes" id="UP001210865">
    <property type="component" value="Chromosome"/>
</dbReference>
<evidence type="ECO:0000313" key="7">
    <source>
        <dbReference type="EMBL" id="WBO20975.1"/>
    </source>
</evidence>
<dbReference type="EMBL" id="CP115174">
    <property type="protein sequence ID" value="WBO20975.1"/>
    <property type="molecule type" value="Genomic_DNA"/>
</dbReference>
<gene>
    <name evidence="7" type="ORF">PBT88_12240</name>
</gene>
<evidence type="ECO:0000256" key="2">
    <source>
        <dbReference type="ARBA" id="ARBA00011900"/>
    </source>
</evidence>
<evidence type="ECO:0000256" key="5">
    <source>
        <dbReference type="ARBA" id="ARBA00022691"/>
    </source>
</evidence>
<dbReference type="GO" id="GO:0032259">
    <property type="term" value="P:methylation"/>
    <property type="evidence" value="ECO:0007669"/>
    <property type="project" value="UniProtKB-KW"/>
</dbReference>
<comment type="similarity">
    <text evidence="1">Belongs to the N(4)/N(6)-methyltransferase family.</text>
</comment>
<dbReference type="Gene3D" id="1.10.1020.10">
    <property type="entry name" value="Adenine-specific Methyltransferase, Domain 2"/>
    <property type="match status" value="1"/>
</dbReference>
<proteinExistence type="inferred from homology"/>
<dbReference type="InterPro" id="IPR029063">
    <property type="entry name" value="SAM-dependent_MTases_sf"/>
</dbReference>
<dbReference type="PIRSF" id="PIRSF000398">
    <property type="entry name" value="M_m6A_EcoRV"/>
    <property type="match status" value="1"/>
</dbReference>
<evidence type="ECO:0000256" key="1">
    <source>
        <dbReference type="ARBA" id="ARBA00006594"/>
    </source>
</evidence>
<dbReference type="PANTHER" id="PTHR30481:SF4">
    <property type="entry name" value="SITE-SPECIFIC DNA-METHYLTRANSFERASE (ADENINE-SPECIFIC)"/>
    <property type="match status" value="1"/>
</dbReference>
<keyword evidence="4" id="KW-0808">Transferase</keyword>
<dbReference type="Gene3D" id="3.40.50.150">
    <property type="entry name" value="Vaccinia Virus protein VP39"/>
    <property type="match status" value="1"/>
</dbReference>
<keyword evidence="5" id="KW-0949">S-adenosyl-L-methionine</keyword>
<organism evidence="7 8">
    <name type="scientific">Sphingomonas abietis</name>
    <dbReference type="NCBI Taxonomy" id="3012344"/>
    <lineage>
        <taxon>Bacteria</taxon>
        <taxon>Pseudomonadati</taxon>
        <taxon>Pseudomonadota</taxon>
        <taxon>Alphaproteobacteria</taxon>
        <taxon>Sphingomonadales</taxon>
        <taxon>Sphingomonadaceae</taxon>
        <taxon>Sphingomonas</taxon>
    </lineage>
</organism>
<dbReference type="EC" id="2.1.1.72" evidence="2"/>
<dbReference type="PANTHER" id="PTHR30481">
    <property type="entry name" value="DNA ADENINE METHYLASE"/>
    <property type="match status" value="1"/>
</dbReference>
<dbReference type="SUPFAM" id="SSF53335">
    <property type="entry name" value="S-adenosyl-L-methionine-dependent methyltransferases"/>
    <property type="match status" value="1"/>
</dbReference>
<dbReference type="PRINTS" id="PR00505">
    <property type="entry name" value="D12N6MTFRASE"/>
</dbReference>
<dbReference type="GO" id="GO:0008168">
    <property type="term" value="F:methyltransferase activity"/>
    <property type="evidence" value="ECO:0007669"/>
    <property type="project" value="UniProtKB-KW"/>
</dbReference>